<name>B3SAY1_TRIAD</name>
<dbReference type="Proteomes" id="UP000009022">
    <property type="component" value="Unassembled WGS sequence"/>
</dbReference>
<proteinExistence type="inferred from homology"/>
<dbReference type="RefSeq" id="XP_002117393.1">
    <property type="nucleotide sequence ID" value="XM_002117357.1"/>
</dbReference>
<comment type="similarity">
    <text evidence="2">Belongs to the CRT-like transporter family.</text>
</comment>
<evidence type="ECO:0000256" key="3">
    <source>
        <dbReference type="ARBA" id="ARBA00022448"/>
    </source>
</evidence>
<dbReference type="InterPro" id="IPR013936">
    <property type="entry name" value="CRT-like"/>
</dbReference>
<dbReference type="PANTHER" id="PTHR31326">
    <property type="entry name" value="PROTEIN CLT2, CHLOROPLASTIC"/>
    <property type="match status" value="1"/>
</dbReference>
<gene>
    <name evidence="9" type="ORF">TRIADDRAFT_61421</name>
</gene>
<evidence type="ECO:0000256" key="1">
    <source>
        <dbReference type="ARBA" id="ARBA00004141"/>
    </source>
</evidence>
<dbReference type="PANTHER" id="PTHR31326:SF1">
    <property type="entry name" value="PROTEIN CLT2, CHLOROPLASTIC"/>
    <property type="match status" value="1"/>
</dbReference>
<keyword evidence="5 8" id="KW-1133">Transmembrane helix</keyword>
<protein>
    <recommendedName>
        <fullName evidence="11">EamA domain-containing protein</fullName>
    </recommendedName>
</protein>
<feature type="transmembrane region" description="Helical" evidence="8">
    <location>
        <begin position="125"/>
        <end position="145"/>
    </location>
</feature>
<feature type="transmembrane region" description="Helical" evidence="8">
    <location>
        <begin position="368"/>
        <end position="392"/>
    </location>
</feature>
<evidence type="ECO:0008006" key="11">
    <source>
        <dbReference type="Google" id="ProtNLM"/>
    </source>
</evidence>
<dbReference type="KEGG" id="tad:TRIADDRAFT_61421"/>
<dbReference type="PhylomeDB" id="B3SAY1"/>
<dbReference type="CTD" id="6758666"/>
<evidence type="ECO:0000256" key="6">
    <source>
        <dbReference type="ARBA" id="ARBA00023136"/>
    </source>
</evidence>
<dbReference type="GeneID" id="6758666"/>
<feature type="transmembrane region" description="Helical" evidence="8">
    <location>
        <begin position="336"/>
        <end position="356"/>
    </location>
</feature>
<feature type="transmembrane region" description="Helical" evidence="8">
    <location>
        <begin position="92"/>
        <end position="113"/>
    </location>
</feature>
<dbReference type="OMA" id="MAGESEH"/>
<evidence type="ECO:0000313" key="10">
    <source>
        <dbReference type="Proteomes" id="UP000009022"/>
    </source>
</evidence>
<dbReference type="InParanoid" id="B3SAY1"/>
<evidence type="ECO:0000256" key="7">
    <source>
        <dbReference type="SAM" id="MobiDB-lite"/>
    </source>
</evidence>
<sequence>MMESNESTPLINGSTNHNHRDGIDIVNNSKEDVPSLDTVTIPICNVVITRSTASIFIAVINVLSQVGMNISLPTLSKTIESGHCHSNQFFVLFYSGLWFPILFWAAVVVVKLCRPTFNVRTYTSHKYLILLGALNAVNGLLVVYASPPSRTSPSLQAILSTTIIPYTVVLRYIILRKGVSYGRLICTVGTLIGLFISLEPNIFNINHKQSSGSASAIWPFVFALGFLPVGVANVLQEREIMKDNREESLVFEAWMQVYNFAGLSMLFWTDFIPGFGEAKTFKQFQNQMNCGFMSQFTGNKFVHFPWAAGSAWVFIIFYCIANMSSLLLIRYADGAIYLVVVQALVTPLAAFFWTLFTLDNGFHWHPNFSVSTGFIVGGVAVILPCVILYNYFGMKEQQEAQRQLENSHSHKKESKEI</sequence>
<keyword evidence="6 8" id="KW-0472">Membrane</keyword>
<feature type="compositionally biased region" description="Polar residues" evidence="7">
    <location>
        <begin position="1"/>
        <end position="16"/>
    </location>
</feature>
<evidence type="ECO:0000313" key="9">
    <source>
        <dbReference type="EMBL" id="EDV20009.1"/>
    </source>
</evidence>
<organism evidence="9 10">
    <name type="scientific">Trichoplax adhaerens</name>
    <name type="common">Trichoplax reptans</name>
    <dbReference type="NCBI Taxonomy" id="10228"/>
    <lineage>
        <taxon>Eukaryota</taxon>
        <taxon>Metazoa</taxon>
        <taxon>Placozoa</taxon>
        <taxon>Uniplacotomia</taxon>
        <taxon>Trichoplacea</taxon>
        <taxon>Trichoplacidae</taxon>
        <taxon>Trichoplax</taxon>
    </lineage>
</organism>
<accession>B3SAY1</accession>
<dbReference type="EMBL" id="DS985263">
    <property type="protein sequence ID" value="EDV20009.1"/>
    <property type="molecule type" value="Genomic_DNA"/>
</dbReference>
<dbReference type="AlphaFoldDB" id="B3SAY1"/>
<keyword evidence="3" id="KW-0813">Transport</keyword>
<dbReference type="HOGENOM" id="CLU_056438_0_0_1"/>
<evidence type="ECO:0000256" key="4">
    <source>
        <dbReference type="ARBA" id="ARBA00022692"/>
    </source>
</evidence>
<feature type="transmembrane region" description="Helical" evidence="8">
    <location>
        <begin position="248"/>
        <end position="268"/>
    </location>
</feature>
<feature type="transmembrane region" description="Helical" evidence="8">
    <location>
        <begin position="157"/>
        <end position="174"/>
    </location>
</feature>
<feature type="region of interest" description="Disordered" evidence="7">
    <location>
        <begin position="1"/>
        <end position="23"/>
    </location>
</feature>
<feature type="transmembrane region" description="Helical" evidence="8">
    <location>
        <begin position="306"/>
        <end position="329"/>
    </location>
</feature>
<evidence type="ECO:0000256" key="8">
    <source>
        <dbReference type="SAM" id="Phobius"/>
    </source>
</evidence>
<evidence type="ECO:0000256" key="5">
    <source>
        <dbReference type="ARBA" id="ARBA00022989"/>
    </source>
</evidence>
<dbReference type="OrthoDB" id="6335830at2759"/>
<keyword evidence="4 8" id="KW-0812">Transmembrane</keyword>
<comment type="subcellular location">
    <subcellularLocation>
        <location evidence="1">Membrane</location>
        <topology evidence="1">Multi-pass membrane protein</topology>
    </subcellularLocation>
</comment>
<feature type="transmembrane region" description="Helical" evidence="8">
    <location>
        <begin position="217"/>
        <end position="236"/>
    </location>
</feature>
<keyword evidence="10" id="KW-1185">Reference proteome</keyword>
<dbReference type="Pfam" id="PF08627">
    <property type="entry name" value="CRT-like"/>
    <property type="match status" value="1"/>
</dbReference>
<reference evidence="9 10" key="1">
    <citation type="journal article" date="2008" name="Nature">
        <title>The Trichoplax genome and the nature of placozoans.</title>
        <authorList>
            <person name="Srivastava M."/>
            <person name="Begovic E."/>
            <person name="Chapman J."/>
            <person name="Putnam N.H."/>
            <person name="Hellsten U."/>
            <person name="Kawashima T."/>
            <person name="Kuo A."/>
            <person name="Mitros T."/>
            <person name="Salamov A."/>
            <person name="Carpenter M.L."/>
            <person name="Signorovitch A.Y."/>
            <person name="Moreno M.A."/>
            <person name="Kamm K."/>
            <person name="Grimwood J."/>
            <person name="Schmutz J."/>
            <person name="Shapiro H."/>
            <person name="Grigoriev I.V."/>
            <person name="Buss L.W."/>
            <person name="Schierwater B."/>
            <person name="Dellaporta S.L."/>
            <person name="Rokhsar D.S."/>
        </authorList>
    </citation>
    <scope>NUCLEOTIDE SEQUENCE [LARGE SCALE GENOMIC DNA]</scope>
    <source>
        <strain evidence="9 10">Grell-BS-1999</strain>
    </source>
</reference>
<feature type="transmembrane region" description="Helical" evidence="8">
    <location>
        <begin position="53"/>
        <end position="72"/>
    </location>
</feature>
<feature type="transmembrane region" description="Helical" evidence="8">
    <location>
        <begin position="181"/>
        <end position="197"/>
    </location>
</feature>
<evidence type="ECO:0000256" key="2">
    <source>
        <dbReference type="ARBA" id="ARBA00006690"/>
    </source>
</evidence>
<dbReference type="GO" id="GO:0016020">
    <property type="term" value="C:membrane"/>
    <property type="evidence" value="ECO:0007669"/>
    <property type="project" value="UniProtKB-SubCell"/>
</dbReference>